<comment type="caution">
    <text evidence="1">The sequence shown here is derived from an EMBL/GenBank/DDBJ whole genome shotgun (WGS) entry which is preliminary data.</text>
</comment>
<proteinExistence type="predicted"/>
<name>A0A0F9CP20_9ZZZZ</name>
<dbReference type="AlphaFoldDB" id="A0A0F9CP20"/>
<reference evidence="1" key="1">
    <citation type="journal article" date="2015" name="Nature">
        <title>Complex archaea that bridge the gap between prokaryotes and eukaryotes.</title>
        <authorList>
            <person name="Spang A."/>
            <person name="Saw J.H."/>
            <person name="Jorgensen S.L."/>
            <person name="Zaremba-Niedzwiedzka K."/>
            <person name="Martijn J."/>
            <person name="Lind A.E."/>
            <person name="van Eijk R."/>
            <person name="Schleper C."/>
            <person name="Guy L."/>
            <person name="Ettema T.J."/>
        </authorList>
    </citation>
    <scope>NUCLEOTIDE SEQUENCE</scope>
</reference>
<gene>
    <name evidence="1" type="ORF">LCGC14_2586380</name>
</gene>
<dbReference type="EMBL" id="LAZR01043307">
    <property type="protein sequence ID" value="KKL07406.1"/>
    <property type="molecule type" value="Genomic_DNA"/>
</dbReference>
<protein>
    <submittedName>
        <fullName evidence="1">Uncharacterized protein</fullName>
    </submittedName>
</protein>
<evidence type="ECO:0000313" key="1">
    <source>
        <dbReference type="EMBL" id="KKL07406.1"/>
    </source>
</evidence>
<accession>A0A0F9CP20</accession>
<organism evidence="1">
    <name type="scientific">marine sediment metagenome</name>
    <dbReference type="NCBI Taxonomy" id="412755"/>
    <lineage>
        <taxon>unclassified sequences</taxon>
        <taxon>metagenomes</taxon>
        <taxon>ecological metagenomes</taxon>
    </lineage>
</organism>
<sequence length="69" mass="7598">MPYHHDRVGPDKRACHMPFSQVRCPACGDVVGFAEVNAIGAGKLDFDAIQRRRVFCSTKCVDAVPCSME</sequence>
<feature type="non-terminal residue" evidence="1">
    <location>
        <position position="69"/>
    </location>
</feature>